<name>A0A6G7XFV5_9MICO</name>
<feature type="compositionally biased region" description="Pro residues" evidence="1">
    <location>
        <begin position="1742"/>
        <end position="1760"/>
    </location>
</feature>
<dbReference type="EMBL" id="CP049863">
    <property type="protein sequence ID" value="QIK63277.1"/>
    <property type="molecule type" value="Genomic_DNA"/>
</dbReference>
<evidence type="ECO:0000313" key="4">
    <source>
        <dbReference type="Proteomes" id="UP000502677"/>
    </source>
</evidence>
<keyword evidence="2" id="KW-0472">Membrane</keyword>
<dbReference type="NCBIfam" id="NF012211">
    <property type="entry name" value="tand_rpt_95"/>
    <property type="match status" value="8"/>
</dbReference>
<dbReference type="Pfam" id="PF17963">
    <property type="entry name" value="Big_9"/>
    <property type="match status" value="8"/>
</dbReference>
<accession>A0A6G7XFV5</accession>
<keyword evidence="4" id="KW-1185">Reference proteome</keyword>
<proteinExistence type="predicted"/>
<evidence type="ECO:0000256" key="1">
    <source>
        <dbReference type="SAM" id="MobiDB-lite"/>
    </source>
</evidence>
<keyword evidence="2" id="KW-0812">Transmembrane</keyword>
<dbReference type="KEGG" id="lvi:G7068_08750"/>
<dbReference type="SUPFAM" id="SSF117074">
    <property type="entry name" value="Hypothetical protein PA1324"/>
    <property type="match status" value="1"/>
</dbReference>
<dbReference type="Gene3D" id="2.60.40.3440">
    <property type="match status" value="8"/>
</dbReference>
<feature type="region of interest" description="Disordered" evidence="1">
    <location>
        <begin position="1737"/>
        <end position="1768"/>
    </location>
</feature>
<gene>
    <name evidence="3" type="ORF">G7068_08750</name>
</gene>
<feature type="transmembrane region" description="Helical" evidence="2">
    <location>
        <begin position="1777"/>
        <end position="1798"/>
    </location>
</feature>
<keyword evidence="2" id="KW-1133">Transmembrane helix</keyword>
<dbReference type="Proteomes" id="UP000502677">
    <property type="component" value="Chromosome"/>
</dbReference>
<evidence type="ECO:0000313" key="3">
    <source>
        <dbReference type="EMBL" id="QIK63277.1"/>
    </source>
</evidence>
<sequence>MNRFRSHADHRVLTAVVAIAAVLAILVGAGISAAQAAIGSVSGVTISVVSDGTVPFDADDAPGNDSGATNGIVRTSDFITYQWAYSVATAGDITLRQTLPTGLKWDASSTTNCSQGASAIAGQVLTCTIVNASAGAGAYNVKAKVLNVANGASVAASVTATTGGVTSNTVNTAVSAAPKAMLDAYLPTSVGPVYVLGTGVNAGIPGFRFPFSADLYMPIDASKGVRGLESLQSPLTFTVQPPAAYPTATLWSCGVGGLSPTTQPSPNGGGTNAVIASGSWTCAQPGGPGTPITVTVTGANTTLDTYPSRSVLGNLLDATKAYFAVGSVNWWIPESAFPTGAITSFTTQVTGYDPNGLSGASNFGTGYAPAQEPGAPCITTKTPSSNCATLTLDRLNTNLQISSSVQASTSTTSTPIPGGTVTTAGDGPVTPGQSFAFRTGVTNRATNGPATGVTVCAKWDPALATIDDTQPPVVILGVTSLAYVVEYGNHVFASDALRRTGTCDAAGDPEWYSSIAAAGGPSAVTQVRVRMLDPYPAGSGSTTMIVPVIRTTQPLPDGSPVPFFFAMQSSAGNQVSSYVPATNANSSSGGRALAASAAVRNTVSWDASSGVPGDVRQVSVQPTVTTPDGATGVTAQDVRVSVTLSSPCAAYQVGSASLTPISVTPPTPGSCTGGGAGQTLVFDLGPWPVNTPVPAVNFNTVLSPLTATPSSIVATSTITSASDLSTNASAVRTASSTLPVSALASFGVTKTSSASTATPGVPYTYTIGWANRLPTTAGTASFVDVLPFNGDSRGTTGLSGLTVNSVTTSKPAVTVWYTSDPSAAVETAVHADPSGMTGVTWSTVKPATVTAIQFRTDELVSGTVESADINVTPGTLSRSGTIKNDVWGKASGIPAPVQGASLVTMTSSTAELSGNVYNDLDYSFSKTPGDTPVPNPTVRITGGYSFGPDGVDNGGTGDDVPVTVPIDAEGQANGDYLFPGVLPGRYTVEATAPAGSNVAVSPPMPILLASGATVTGKDFGIQVDVTPSVAVDDVTSVPMDAGATPIDVLANDEINDSSAVVTATGATSNGGTVTIAADGKSVNYTPAAGFAGTDTFTYTITDKARHTSTATVTVNVVAAPAAQNDTAQTGEDQAVTVDVLANDLGVDLRVTGTGSNLDGTVAINPDNTVTFTPNTGFTGATTFTYTVTDSAGQTDSATVTINVIARPIARDDSATVAQGSTVTVNVLANDDATQPTVTSATSANGSAVVNPDNTVSFTPSPGFSGPAVVDYTITDAVGQTASARIFVTVVEGPVARDDSATTGQGVPVLVDVLANDDGDNLTVTIASDPANGTAIVESDGRVTNTPVAGFAGTDTFEYTVTDPVGQTSTATVTITVVAGPVAVDDSALTPEDTAVTVDLLANDVGEGLTLTAVGTSADGTIVNNGDGTITFTPNAGFTGATEFTYTVTDSFSNTSTGNVTIRVVQRPAATDDFVATPQGQAVVIDAIANDSGTGLAVTALDVNVNGTATIEADGTVKFTPNAGFVGDTEVGYTITDVVGQTATGTIHIRVVQNPVANPDVAKTPQTTAVTVPVLANDTGDSLSVTSIGAITSRGAAAAAVTAASGTAVINADGTITFTPASGFSGVVTIPYTVTDGIGQTSTTTLTVTVVRAPLAPDVSATTKTATPVTVRPMDKVTGENPRIISVGTTADGTAVLNADGTVTFTARKGFTGKATFTYTVIDDFSQVTVGTITVTVTGESGPPTPPPTTPPVPPTTPPGGTPVGGPTGGLVNTGGDIAGFGIAAVVLLLLGGATVVLARRRRRER</sequence>
<reference evidence="3 4" key="1">
    <citation type="submission" date="2020-03" db="EMBL/GenBank/DDBJ databases">
        <title>Leucobacter sp. nov., isolated from beetles.</title>
        <authorList>
            <person name="Hyun D.-W."/>
            <person name="Bae J.-W."/>
        </authorList>
    </citation>
    <scope>NUCLEOTIDE SEQUENCE [LARGE SCALE GENOMIC DNA]</scope>
    <source>
        <strain evidence="3 4">HDW9C</strain>
    </source>
</reference>
<organism evidence="3 4">
    <name type="scientific">Leucobacter viscericola</name>
    <dbReference type="NCBI Taxonomy" id="2714935"/>
    <lineage>
        <taxon>Bacteria</taxon>
        <taxon>Bacillati</taxon>
        <taxon>Actinomycetota</taxon>
        <taxon>Actinomycetes</taxon>
        <taxon>Micrococcales</taxon>
        <taxon>Microbacteriaceae</taxon>
        <taxon>Leucobacter</taxon>
    </lineage>
</organism>
<feature type="compositionally biased region" description="Low complexity" evidence="1">
    <location>
        <begin position="406"/>
        <end position="423"/>
    </location>
</feature>
<evidence type="ECO:0000256" key="2">
    <source>
        <dbReference type="SAM" id="Phobius"/>
    </source>
</evidence>
<feature type="region of interest" description="Disordered" evidence="1">
    <location>
        <begin position="406"/>
        <end position="432"/>
    </location>
</feature>
<protein>
    <submittedName>
        <fullName evidence="3">Tandem-95 repeat protein</fullName>
    </submittedName>
</protein>
<dbReference type="RefSeq" id="WP_166291201.1">
    <property type="nucleotide sequence ID" value="NZ_CP049863.1"/>
</dbReference>